<dbReference type="InterPro" id="IPR017972">
    <property type="entry name" value="Cyt_P450_CS"/>
</dbReference>
<keyword evidence="2" id="KW-0408">Iron</keyword>
<dbReference type="RefSeq" id="WP_381581600.1">
    <property type="nucleotide sequence ID" value="NZ_JBHSCF010000032.1"/>
</dbReference>
<gene>
    <name evidence="3" type="ORF">ACFO3R_18385</name>
</gene>
<protein>
    <submittedName>
        <fullName evidence="3">Cytochrome P450</fullName>
    </submittedName>
</protein>
<dbReference type="SUPFAM" id="SSF48264">
    <property type="entry name" value="Cytochrome P450"/>
    <property type="match status" value="1"/>
</dbReference>
<evidence type="ECO:0000256" key="2">
    <source>
        <dbReference type="RuleBase" id="RU000461"/>
    </source>
</evidence>
<dbReference type="InterPro" id="IPR001128">
    <property type="entry name" value="Cyt_P450"/>
</dbReference>
<dbReference type="InterPro" id="IPR002397">
    <property type="entry name" value="Cyt_P450_B"/>
</dbReference>
<keyword evidence="2" id="KW-0349">Heme</keyword>
<evidence type="ECO:0000256" key="1">
    <source>
        <dbReference type="ARBA" id="ARBA00010617"/>
    </source>
</evidence>
<comment type="similarity">
    <text evidence="1 2">Belongs to the cytochrome P450 family.</text>
</comment>
<dbReference type="Pfam" id="PF00067">
    <property type="entry name" value="p450"/>
    <property type="match status" value="1"/>
</dbReference>
<accession>A0ABV8N8Q4</accession>
<evidence type="ECO:0000313" key="4">
    <source>
        <dbReference type="Proteomes" id="UP001595871"/>
    </source>
</evidence>
<proteinExistence type="inferred from homology"/>
<sequence length="142" mass="15519">MGADEQAAALLTDRLIHLIPLGDREERPGHAFVITEDTDIGGVRIRAGELATVDRLAANRDPAVFPGDPFEDLFAPLPHASLSFGAGQHFCLGTWLARAEITLALHRLANRIPALHLTTSVHDIQWRQDAITRSPLHLPAGW</sequence>
<dbReference type="Gene3D" id="1.10.630.10">
    <property type="entry name" value="Cytochrome P450"/>
    <property type="match status" value="1"/>
</dbReference>
<dbReference type="PRINTS" id="PR00359">
    <property type="entry name" value="BP450"/>
</dbReference>
<name>A0ABV8N8Q4_9ACTN</name>
<dbReference type="PROSITE" id="PS00086">
    <property type="entry name" value="CYTOCHROME_P450"/>
    <property type="match status" value="1"/>
</dbReference>
<evidence type="ECO:0000313" key="3">
    <source>
        <dbReference type="EMBL" id="MFC4188329.1"/>
    </source>
</evidence>
<keyword evidence="4" id="KW-1185">Reference proteome</keyword>
<organism evidence="3 4">
    <name type="scientific">Streptomyces flavovirens</name>
    <dbReference type="NCBI Taxonomy" id="52258"/>
    <lineage>
        <taxon>Bacteria</taxon>
        <taxon>Bacillati</taxon>
        <taxon>Actinomycetota</taxon>
        <taxon>Actinomycetes</taxon>
        <taxon>Kitasatosporales</taxon>
        <taxon>Streptomycetaceae</taxon>
        <taxon>Streptomyces</taxon>
    </lineage>
</organism>
<dbReference type="PANTHER" id="PTHR46696">
    <property type="entry name" value="P450, PUTATIVE (EUROFUNG)-RELATED"/>
    <property type="match status" value="1"/>
</dbReference>
<keyword evidence="2" id="KW-0560">Oxidoreductase</keyword>
<dbReference type="EMBL" id="JBHSCF010000032">
    <property type="protein sequence ID" value="MFC4188329.1"/>
    <property type="molecule type" value="Genomic_DNA"/>
</dbReference>
<keyword evidence="2" id="KW-0503">Monooxygenase</keyword>
<dbReference type="InterPro" id="IPR036396">
    <property type="entry name" value="Cyt_P450_sf"/>
</dbReference>
<keyword evidence="2" id="KW-0479">Metal-binding</keyword>
<comment type="caution">
    <text evidence="3">The sequence shown here is derived from an EMBL/GenBank/DDBJ whole genome shotgun (WGS) entry which is preliminary data.</text>
</comment>
<reference evidence="4" key="1">
    <citation type="journal article" date="2019" name="Int. J. Syst. Evol. Microbiol.">
        <title>The Global Catalogue of Microorganisms (GCM) 10K type strain sequencing project: providing services to taxonomists for standard genome sequencing and annotation.</title>
        <authorList>
            <consortium name="The Broad Institute Genomics Platform"/>
            <consortium name="The Broad Institute Genome Sequencing Center for Infectious Disease"/>
            <person name="Wu L."/>
            <person name="Ma J."/>
        </authorList>
    </citation>
    <scope>NUCLEOTIDE SEQUENCE [LARGE SCALE GENOMIC DNA]</scope>
    <source>
        <strain evidence="4">CCM 3243</strain>
    </source>
</reference>
<dbReference type="Proteomes" id="UP001595871">
    <property type="component" value="Unassembled WGS sequence"/>
</dbReference>
<dbReference type="PANTHER" id="PTHR46696:SF1">
    <property type="entry name" value="CYTOCHROME P450 YJIB-RELATED"/>
    <property type="match status" value="1"/>
</dbReference>